<dbReference type="PROSITE" id="PS50943">
    <property type="entry name" value="HTH_CROC1"/>
    <property type="match status" value="1"/>
</dbReference>
<reference evidence="2 3" key="1">
    <citation type="submission" date="2023-07" db="EMBL/GenBank/DDBJ databases">
        <title>Genomic Encyclopedia of Type Strains, Phase IV (KMG-IV): sequencing the most valuable type-strain genomes for metagenomic binning, comparative biology and taxonomic classification.</title>
        <authorList>
            <person name="Goeker M."/>
        </authorList>
    </citation>
    <scope>NUCLEOTIDE SEQUENCE [LARGE SCALE GENOMIC DNA]</scope>
    <source>
        <strain evidence="2 3">DSM 4006</strain>
    </source>
</reference>
<accession>A0ABT9XMK9</accession>
<dbReference type="RefSeq" id="WP_274454786.1">
    <property type="nucleotide sequence ID" value="NZ_CP067097.1"/>
</dbReference>
<dbReference type="SUPFAM" id="SSF47413">
    <property type="entry name" value="lambda repressor-like DNA-binding domains"/>
    <property type="match status" value="1"/>
</dbReference>
<dbReference type="SMART" id="SM00530">
    <property type="entry name" value="HTH_XRE"/>
    <property type="match status" value="1"/>
</dbReference>
<feature type="domain" description="HTH cro/C1-type" evidence="1">
    <location>
        <begin position="6"/>
        <end position="60"/>
    </location>
</feature>
<evidence type="ECO:0000259" key="1">
    <source>
        <dbReference type="PROSITE" id="PS50943"/>
    </source>
</evidence>
<evidence type="ECO:0000313" key="2">
    <source>
        <dbReference type="EMBL" id="MDQ0191547.1"/>
    </source>
</evidence>
<dbReference type="InterPro" id="IPR010982">
    <property type="entry name" value="Lambda_DNA-bd_dom_sf"/>
</dbReference>
<dbReference type="EMBL" id="JAUSTP010000053">
    <property type="protein sequence ID" value="MDQ0191547.1"/>
    <property type="molecule type" value="Genomic_DNA"/>
</dbReference>
<gene>
    <name evidence="2" type="ORF">J2S03_003418</name>
</gene>
<organism evidence="2 3">
    <name type="scientific">Alicyclobacillus cycloheptanicus</name>
    <dbReference type="NCBI Taxonomy" id="1457"/>
    <lineage>
        <taxon>Bacteria</taxon>
        <taxon>Bacillati</taxon>
        <taxon>Bacillota</taxon>
        <taxon>Bacilli</taxon>
        <taxon>Bacillales</taxon>
        <taxon>Alicyclobacillaceae</taxon>
        <taxon>Alicyclobacillus</taxon>
    </lineage>
</organism>
<sequence>MYRTVLKQLIDENGLKQTWVAKKVGISAPALNLLAHGKTLPTLRTAQKIARLLNTTVETLWPLEDDDA</sequence>
<keyword evidence="3" id="KW-1185">Reference proteome</keyword>
<dbReference type="Pfam" id="PF01381">
    <property type="entry name" value="HTH_3"/>
    <property type="match status" value="1"/>
</dbReference>
<dbReference type="Proteomes" id="UP001232973">
    <property type="component" value="Unassembled WGS sequence"/>
</dbReference>
<name>A0ABT9XMK9_9BACL</name>
<dbReference type="CDD" id="cd00093">
    <property type="entry name" value="HTH_XRE"/>
    <property type="match status" value="1"/>
</dbReference>
<protein>
    <submittedName>
        <fullName evidence="2">Transcriptional regulator</fullName>
    </submittedName>
</protein>
<dbReference type="Gene3D" id="1.10.260.40">
    <property type="entry name" value="lambda repressor-like DNA-binding domains"/>
    <property type="match status" value="1"/>
</dbReference>
<proteinExistence type="predicted"/>
<dbReference type="InterPro" id="IPR001387">
    <property type="entry name" value="Cro/C1-type_HTH"/>
</dbReference>
<comment type="caution">
    <text evidence="2">The sequence shown here is derived from an EMBL/GenBank/DDBJ whole genome shotgun (WGS) entry which is preliminary data.</text>
</comment>
<evidence type="ECO:0000313" key="3">
    <source>
        <dbReference type="Proteomes" id="UP001232973"/>
    </source>
</evidence>